<evidence type="ECO:0000313" key="12">
    <source>
        <dbReference type="Proteomes" id="UP001515480"/>
    </source>
</evidence>
<keyword evidence="10" id="KW-0732">Signal</keyword>
<evidence type="ECO:0000256" key="2">
    <source>
        <dbReference type="ARBA" id="ARBA00022448"/>
    </source>
</evidence>
<keyword evidence="5 9" id="KW-1133">Transmembrane helix</keyword>
<comment type="subcellular location">
    <subcellularLocation>
        <location evidence="1">Cell membrane</location>
        <topology evidence="1">Multi-pass membrane protein</topology>
    </subcellularLocation>
</comment>
<dbReference type="PANTHER" id="PTHR33281">
    <property type="entry name" value="UPF0187 PROTEIN YNEE"/>
    <property type="match status" value="1"/>
</dbReference>
<gene>
    <name evidence="11" type="ORF">AB1Y20_008658</name>
</gene>
<evidence type="ECO:0000256" key="1">
    <source>
        <dbReference type="ARBA" id="ARBA00004651"/>
    </source>
</evidence>
<feature type="compositionally biased region" description="Low complexity" evidence="8">
    <location>
        <begin position="418"/>
        <end position="435"/>
    </location>
</feature>
<dbReference type="Pfam" id="PF25539">
    <property type="entry name" value="Bestrophin_2"/>
    <property type="match status" value="1"/>
</dbReference>
<evidence type="ECO:0000256" key="9">
    <source>
        <dbReference type="SAM" id="Phobius"/>
    </source>
</evidence>
<proteinExistence type="predicted"/>
<feature type="transmembrane region" description="Helical" evidence="9">
    <location>
        <begin position="103"/>
        <end position="123"/>
    </location>
</feature>
<evidence type="ECO:0000256" key="6">
    <source>
        <dbReference type="ARBA" id="ARBA00023065"/>
    </source>
</evidence>
<feature type="transmembrane region" description="Helical" evidence="9">
    <location>
        <begin position="143"/>
        <end position="166"/>
    </location>
</feature>
<feature type="region of interest" description="Disordered" evidence="8">
    <location>
        <begin position="404"/>
        <end position="443"/>
    </location>
</feature>
<evidence type="ECO:0000256" key="7">
    <source>
        <dbReference type="ARBA" id="ARBA00023136"/>
    </source>
</evidence>
<name>A0AB34ITV7_PRYPA</name>
<feature type="signal peptide" evidence="10">
    <location>
        <begin position="1"/>
        <end position="20"/>
    </location>
</feature>
<dbReference type="AlphaFoldDB" id="A0AB34ITV7"/>
<evidence type="ECO:0008006" key="13">
    <source>
        <dbReference type="Google" id="ProtNLM"/>
    </source>
</evidence>
<evidence type="ECO:0000256" key="4">
    <source>
        <dbReference type="ARBA" id="ARBA00022692"/>
    </source>
</evidence>
<comment type="caution">
    <text evidence="11">The sequence shown here is derived from an EMBL/GenBank/DDBJ whole genome shotgun (WGS) entry which is preliminary data.</text>
</comment>
<protein>
    <recommendedName>
        <fullName evidence="13">Autophagy-related protein 9</fullName>
    </recommendedName>
</protein>
<accession>A0AB34ITV7</accession>
<keyword evidence="2" id="KW-0813">Transport</keyword>
<dbReference type="GO" id="GO:0005886">
    <property type="term" value="C:plasma membrane"/>
    <property type="evidence" value="ECO:0007669"/>
    <property type="project" value="UniProtKB-SubCell"/>
</dbReference>
<evidence type="ECO:0000256" key="8">
    <source>
        <dbReference type="SAM" id="MobiDB-lite"/>
    </source>
</evidence>
<keyword evidence="7 9" id="KW-0472">Membrane</keyword>
<keyword evidence="3" id="KW-1003">Cell membrane</keyword>
<evidence type="ECO:0000313" key="11">
    <source>
        <dbReference type="EMBL" id="KAL1504888.1"/>
    </source>
</evidence>
<keyword evidence="6" id="KW-0406">Ion transport</keyword>
<evidence type="ECO:0000256" key="5">
    <source>
        <dbReference type="ARBA" id="ARBA00022989"/>
    </source>
</evidence>
<sequence length="443" mass="48727">MLRALAFVALVAPASTLTSALPRPLSPRALGRQPRTSRAAMGLWDDEFNVKKGRRSYGELSREYRRTVFMHDEWEQHRSSTRFFDNLISVFGSGVTRQLTNELVFISFASIFVIVANGLLMGYTDLDGVAHAAPLQGSFIQGIAPIQVGGLFFSFALPALSLLLVFRANTGYARWNEARTLWGGVINTCRNVVRQGNQYFPDGPEGDLLRKRLMVNTATFARALKNFLRGPTDDLIFKGELYQHVSSGLMTSKQADACMAASNRPMFCINAIGSIIREADIDEFDKAQMDASCTVLADLTGANERIFKSPVPLLLTRHTSRFLTLFCCILPLGIWPAMGDYWNHWLTLPTTLGISFFLLGIEEIGLQCEEPFSILPLESFCNGAIAATMSEMVSGSDSRVWSTEAATPDASAERTRARPAPEAALAAATPDSATSRGWGVFKR</sequence>
<keyword evidence="12" id="KW-1185">Reference proteome</keyword>
<dbReference type="Proteomes" id="UP001515480">
    <property type="component" value="Unassembled WGS sequence"/>
</dbReference>
<keyword evidence="4 9" id="KW-0812">Transmembrane</keyword>
<dbReference type="GO" id="GO:0005254">
    <property type="term" value="F:chloride channel activity"/>
    <property type="evidence" value="ECO:0007669"/>
    <property type="project" value="InterPro"/>
</dbReference>
<dbReference type="PANTHER" id="PTHR33281:SF19">
    <property type="entry name" value="VOLTAGE-DEPENDENT ANION CHANNEL-FORMING PROTEIN YNEE"/>
    <property type="match status" value="1"/>
</dbReference>
<organism evidence="11 12">
    <name type="scientific">Prymnesium parvum</name>
    <name type="common">Toxic golden alga</name>
    <dbReference type="NCBI Taxonomy" id="97485"/>
    <lineage>
        <taxon>Eukaryota</taxon>
        <taxon>Haptista</taxon>
        <taxon>Haptophyta</taxon>
        <taxon>Prymnesiophyceae</taxon>
        <taxon>Prymnesiales</taxon>
        <taxon>Prymnesiaceae</taxon>
        <taxon>Prymnesium</taxon>
    </lineage>
</organism>
<dbReference type="EMBL" id="JBGBPQ010000019">
    <property type="protein sequence ID" value="KAL1504888.1"/>
    <property type="molecule type" value="Genomic_DNA"/>
</dbReference>
<reference evidence="11 12" key="1">
    <citation type="journal article" date="2024" name="Science">
        <title>Giant polyketide synthase enzymes in the biosynthesis of giant marine polyether toxins.</title>
        <authorList>
            <person name="Fallon T.R."/>
            <person name="Shende V.V."/>
            <person name="Wierzbicki I.H."/>
            <person name="Pendleton A.L."/>
            <person name="Watervoot N.F."/>
            <person name="Auber R.P."/>
            <person name="Gonzalez D.J."/>
            <person name="Wisecaver J.H."/>
            <person name="Moore B.S."/>
        </authorList>
    </citation>
    <scope>NUCLEOTIDE SEQUENCE [LARGE SCALE GENOMIC DNA]</scope>
    <source>
        <strain evidence="11 12">12B1</strain>
    </source>
</reference>
<evidence type="ECO:0000256" key="3">
    <source>
        <dbReference type="ARBA" id="ARBA00022475"/>
    </source>
</evidence>
<feature type="chain" id="PRO_5044326625" description="Autophagy-related protein 9" evidence="10">
    <location>
        <begin position="21"/>
        <end position="443"/>
    </location>
</feature>
<dbReference type="InterPro" id="IPR044669">
    <property type="entry name" value="YneE/VCCN1/2-like"/>
</dbReference>
<evidence type="ECO:0000256" key="10">
    <source>
        <dbReference type="SAM" id="SignalP"/>
    </source>
</evidence>